<sequence>MTLTLLIVILIILLILLIFSYVVINIESNIYGKDSYLKINFMILKGLIKFNYEIPFLDIIWGRNEPILKLKSSIEEKSTNKKIDYQKDYLDFKEILKKLEIISDYKKIYIDSVEYILKKIRIKRINWNTEIGVSDAAITSILYGIINIIKVFIIQIFFGDKEVEELYVNIIPDFGKTIFKADFDCIIKIKLVDIIIGGYKALKVKIKGGVTNE</sequence>
<gene>
    <name evidence="2" type="ORF">CLPU_17c00560</name>
</gene>
<dbReference type="EMBL" id="LGSS01000017">
    <property type="protein sequence ID" value="KNF07431.1"/>
    <property type="molecule type" value="Genomic_DNA"/>
</dbReference>
<protein>
    <recommendedName>
        <fullName evidence="4">DUF2953 domain-containing protein</fullName>
    </recommendedName>
</protein>
<dbReference type="STRING" id="1503.CLPU_17c00560"/>
<feature type="transmembrane region" description="Helical" evidence="1">
    <location>
        <begin position="6"/>
        <end position="24"/>
    </location>
</feature>
<name>A0A0L0W7I9_GOTPU</name>
<dbReference type="Pfam" id="PF11167">
    <property type="entry name" value="DUF2953"/>
    <property type="match status" value="1"/>
</dbReference>
<organism evidence="2 3">
    <name type="scientific">Gottschalkia purinilytica</name>
    <name type="common">Clostridium purinilyticum</name>
    <dbReference type="NCBI Taxonomy" id="1503"/>
    <lineage>
        <taxon>Bacteria</taxon>
        <taxon>Bacillati</taxon>
        <taxon>Bacillota</taxon>
        <taxon>Tissierellia</taxon>
        <taxon>Tissierellales</taxon>
        <taxon>Gottschalkiaceae</taxon>
        <taxon>Gottschalkia</taxon>
    </lineage>
</organism>
<keyword evidence="1" id="KW-0472">Membrane</keyword>
<evidence type="ECO:0008006" key="4">
    <source>
        <dbReference type="Google" id="ProtNLM"/>
    </source>
</evidence>
<reference evidence="3" key="1">
    <citation type="submission" date="2015-07" db="EMBL/GenBank/DDBJ databases">
        <title>Draft genome sequence of the purine-degrading Gottschalkia purinilyticum DSM 1384 (formerly Clostridium purinilyticum).</title>
        <authorList>
            <person name="Poehlein A."/>
            <person name="Schiel-Bengelsdorf B."/>
            <person name="Bengelsdorf F.R."/>
            <person name="Daniel R."/>
            <person name="Duerre P."/>
        </authorList>
    </citation>
    <scope>NUCLEOTIDE SEQUENCE [LARGE SCALE GENOMIC DNA]</scope>
    <source>
        <strain evidence="3">DSM 1384</strain>
    </source>
</reference>
<evidence type="ECO:0000256" key="1">
    <source>
        <dbReference type="SAM" id="Phobius"/>
    </source>
</evidence>
<dbReference type="Proteomes" id="UP000037267">
    <property type="component" value="Unassembled WGS sequence"/>
</dbReference>
<dbReference type="AlphaFoldDB" id="A0A0L0W7I9"/>
<keyword evidence="1" id="KW-1133">Transmembrane helix</keyword>
<proteinExistence type="predicted"/>
<comment type="caution">
    <text evidence="2">The sequence shown here is derived from an EMBL/GenBank/DDBJ whole genome shotgun (WGS) entry which is preliminary data.</text>
</comment>
<dbReference type="OrthoDB" id="1708309at2"/>
<evidence type="ECO:0000313" key="2">
    <source>
        <dbReference type="EMBL" id="KNF07431.1"/>
    </source>
</evidence>
<dbReference type="RefSeq" id="WP_050356270.1">
    <property type="nucleotide sequence ID" value="NZ_LGSS01000017.1"/>
</dbReference>
<accession>A0A0L0W7I9</accession>
<evidence type="ECO:0000313" key="3">
    <source>
        <dbReference type="Proteomes" id="UP000037267"/>
    </source>
</evidence>
<dbReference type="InterPro" id="IPR021338">
    <property type="entry name" value="DUF2953"/>
</dbReference>
<keyword evidence="3" id="KW-1185">Reference proteome</keyword>
<keyword evidence="1" id="KW-0812">Transmembrane</keyword>